<evidence type="ECO:0000313" key="5">
    <source>
        <dbReference type="WBParaSite" id="HPBE_0000465201-mRNA-1"/>
    </source>
</evidence>
<dbReference type="WBParaSite" id="HPBE_0000465201-mRNA-1">
    <property type="protein sequence ID" value="HPBE_0000465201-mRNA-1"/>
    <property type="gene ID" value="HPBE_0000465201"/>
</dbReference>
<reference evidence="5" key="2">
    <citation type="submission" date="2019-09" db="UniProtKB">
        <authorList>
            <consortium name="WormBaseParasite"/>
        </authorList>
    </citation>
    <scope>IDENTIFICATION</scope>
</reference>
<gene>
    <name evidence="3" type="ORF">HPBE_LOCUS4653</name>
</gene>
<accession>A0A3P7YB38</accession>
<keyword evidence="1" id="KW-0812">Transmembrane</keyword>
<feature type="transmembrane region" description="Helical" evidence="1">
    <location>
        <begin position="46"/>
        <end position="67"/>
    </location>
</feature>
<name>A0A183FE87_HELPZ</name>
<dbReference type="InterPro" id="IPR040445">
    <property type="entry name" value="Kir_TM"/>
</dbReference>
<reference evidence="3 4" key="1">
    <citation type="submission" date="2018-11" db="EMBL/GenBank/DDBJ databases">
        <authorList>
            <consortium name="Pathogen Informatics"/>
        </authorList>
    </citation>
    <scope>NUCLEOTIDE SEQUENCE [LARGE SCALE GENOMIC DNA]</scope>
</reference>
<evidence type="ECO:0000259" key="2">
    <source>
        <dbReference type="Pfam" id="PF01007"/>
    </source>
</evidence>
<sequence>MEGLVGLGGKSEPGTWLIDTFSFLPSIASSLKPALFSMFAVSNRRFFAFFSWTTFASIYYTIALLHGDLSPEFHYLNRTQCVVNLDSVYSSFLFSESFRSFYVVLFYRSELKSLAYRRKCGGIGMENDQSSIF</sequence>
<dbReference type="Gene3D" id="1.10.287.70">
    <property type="match status" value="1"/>
</dbReference>
<feature type="domain" description="Potassium channel inwardly rectifying transmembrane" evidence="2">
    <location>
        <begin position="49"/>
        <end position="95"/>
    </location>
</feature>
<keyword evidence="4" id="KW-1185">Reference proteome</keyword>
<dbReference type="AlphaFoldDB" id="A0A183FE87"/>
<evidence type="ECO:0000313" key="3">
    <source>
        <dbReference type="EMBL" id="VDO61953.1"/>
    </source>
</evidence>
<keyword evidence="1" id="KW-0472">Membrane</keyword>
<dbReference type="Proteomes" id="UP000050761">
    <property type="component" value="Unassembled WGS sequence"/>
</dbReference>
<dbReference type="OrthoDB" id="273257at2759"/>
<dbReference type="EMBL" id="UZAH01025343">
    <property type="protein sequence ID" value="VDO61953.1"/>
    <property type="molecule type" value="Genomic_DNA"/>
</dbReference>
<protein>
    <submittedName>
        <fullName evidence="5">IRK domain-containing protein</fullName>
    </submittedName>
</protein>
<proteinExistence type="predicted"/>
<accession>A0A183FE87</accession>
<evidence type="ECO:0000256" key="1">
    <source>
        <dbReference type="SAM" id="Phobius"/>
    </source>
</evidence>
<dbReference type="Pfam" id="PF01007">
    <property type="entry name" value="IRK"/>
    <property type="match status" value="1"/>
</dbReference>
<keyword evidence="1" id="KW-1133">Transmembrane helix</keyword>
<organism evidence="4 5">
    <name type="scientific">Heligmosomoides polygyrus</name>
    <name type="common">Parasitic roundworm</name>
    <dbReference type="NCBI Taxonomy" id="6339"/>
    <lineage>
        <taxon>Eukaryota</taxon>
        <taxon>Metazoa</taxon>
        <taxon>Ecdysozoa</taxon>
        <taxon>Nematoda</taxon>
        <taxon>Chromadorea</taxon>
        <taxon>Rhabditida</taxon>
        <taxon>Rhabditina</taxon>
        <taxon>Rhabditomorpha</taxon>
        <taxon>Strongyloidea</taxon>
        <taxon>Heligmosomidae</taxon>
        <taxon>Heligmosomoides</taxon>
    </lineage>
</organism>
<evidence type="ECO:0000313" key="4">
    <source>
        <dbReference type="Proteomes" id="UP000050761"/>
    </source>
</evidence>